<dbReference type="InterPro" id="IPR009056">
    <property type="entry name" value="Cyt_c-like_dom"/>
</dbReference>
<evidence type="ECO:0000259" key="6">
    <source>
        <dbReference type="PROSITE" id="PS51007"/>
    </source>
</evidence>
<dbReference type="PROSITE" id="PS51257">
    <property type="entry name" value="PROKAR_LIPOPROTEIN"/>
    <property type="match status" value="1"/>
</dbReference>
<feature type="domain" description="Cytochrome c" evidence="6">
    <location>
        <begin position="294"/>
        <end position="470"/>
    </location>
</feature>
<evidence type="ECO:0000256" key="4">
    <source>
        <dbReference type="PROSITE-ProRule" id="PRU00433"/>
    </source>
</evidence>
<dbReference type="EMBL" id="JAATJH010000004">
    <property type="protein sequence ID" value="NJC27085.1"/>
    <property type="molecule type" value="Genomic_DNA"/>
</dbReference>
<protein>
    <submittedName>
        <fullName evidence="7">Mono/diheme cytochrome c family protein</fullName>
    </submittedName>
</protein>
<feature type="signal peptide" evidence="5">
    <location>
        <begin position="1"/>
        <end position="23"/>
    </location>
</feature>
<accession>A0ABX0XCT1</accession>
<dbReference type="Pfam" id="PF21419">
    <property type="entry name" value="RoxA-like_Cyt-c"/>
    <property type="match status" value="1"/>
</dbReference>
<dbReference type="PROSITE" id="PS51007">
    <property type="entry name" value="CYTC"/>
    <property type="match status" value="1"/>
</dbReference>
<dbReference type="InterPro" id="IPR036909">
    <property type="entry name" value="Cyt_c-like_dom_sf"/>
</dbReference>
<evidence type="ECO:0000256" key="3">
    <source>
        <dbReference type="ARBA" id="ARBA00023004"/>
    </source>
</evidence>
<dbReference type="PANTHER" id="PTHR30600">
    <property type="entry name" value="CYTOCHROME C PEROXIDASE-RELATED"/>
    <property type="match status" value="1"/>
</dbReference>
<comment type="caution">
    <text evidence="7">The sequence shown here is derived from an EMBL/GenBank/DDBJ whole genome shotgun (WGS) entry which is preliminary data.</text>
</comment>
<reference evidence="7 8" key="1">
    <citation type="submission" date="2020-03" db="EMBL/GenBank/DDBJ databases">
        <title>Genomic Encyclopedia of Type Strains, Phase IV (KMG-IV): sequencing the most valuable type-strain genomes for metagenomic binning, comparative biology and taxonomic classification.</title>
        <authorList>
            <person name="Goeker M."/>
        </authorList>
    </citation>
    <scope>NUCLEOTIDE SEQUENCE [LARGE SCALE GENOMIC DNA]</scope>
    <source>
        <strain evidence="7 8">DSM 105096</strain>
    </source>
</reference>
<keyword evidence="1 4" id="KW-0349">Heme</keyword>
<dbReference type="Gene3D" id="1.10.760.10">
    <property type="entry name" value="Cytochrome c-like domain"/>
    <property type="match status" value="1"/>
</dbReference>
<gene>
    <name evidence="7" type="ORF">GGR27_002598</name>
</gene>
<evidence type="ECO:0000256" key="1">
    <source>
        <dbReference type="ARBA" id="ARBA00022617"/>
    </source>
</evidence>
<dbReference type="Proteomes" id="UP000770785">
    <property type="component" value="Unassembled WGS sequence"/>
</dbReference>
<keyword evidence="2 4" id="KW-0479">Metal-binding</keyword>
<evidence type="ECO:0000313" key="8">
    <source>
        <dbReference type="Proteomes" id="UP000770785"/>
    </source>
</evidence>
<keyword evidence="3 4" id="KW-0408">Iron</keyword>
<dbReference type="RefSeq" id="WP_168037862.1">
    <property type="nucleotide sequence ID" value="NZ_JAATJH010000004.1"/>
</dbReference>
<evidence type="ECO:0000313" key="7">
    <source>
        <dbReference type="EMBL" id="NJC27085.1"/>
    </source>
</evidence>
<dbReference type="SUPFAM" id="SSF46626">
    <property type="entry name" value="Cytochrome c"/>
    <property type="match status" value="1"/>
</dbReference>
<sequence length="470" mass="52749">MRNLFIFATLLLFVACTAYQPIAQVTNVNGDLWKTRVLPASPQDTTGDPAAGFDYLLHGDYIGSGVPIEIMRSAAKRMTKEQPYDRDSLNQGIPYNMTAFVSANGSEIVNGNCFTCHAGHVDDQLVIGLGESFSDYESSMVLAGKGMRIGMALKYNKKKDKVVEAWEDFGNYFQVMAPRIKTNQPGANPAFRLAEACMMHRDPDDLTFTEEPQFEMWDYNIATDTPPLWQVKKKNTLYYTGIGRGSMPKLLLQASVLGVPDSSQSRQSVNAFKDVYAWLLELESPPFPREVDQPLAAAGEPIFGKKCAGCHGTYGATDDEDTYPNKVVNLDVIKTDRLYSDYIQQSGIVDWYNKSWFATSEPKSAFTPNQGYVAPPLDGVWASAPYFHNGSVPNLYEVLNSEARTERWTRTGDAKDVDWDKMGWNYDPEPKNKKWTFDTTLPGFSNVGHYFGDKLTDEERWAVVEYLKTL</sequence>
<keyword evidence="8" id="KW-1185">Reference proteome</keyword>
<evidence type="ECO:0000256" key="2">
    <source>
        <dbReference type="ARBA" id="ARBA00022723"/>
    </source>
</evidence>
<dbReference type="InterPro" id="IPR051395">
    <property type="entry name" value="Cytochrome_c_Peroxidase/MauG"/>
</dbReference>
<keyword evidence="5" id="KW-0732">Signal</keyword>
<evidence type="ECO:0000256" key="5">
    <source>
        <dbReference type="SAM" id="SignalP"/>
    </source>
</evidence>
<name>A0ABX0XCT1_9BACT</name>
<feature type="chain" id="PRO_5045971442" evidence="5">
    <location>
        <begin position="24"/>
        <end position="470"/>
    </location>
</feature>
<dbReference type="PANTHER" id="PTHR30600:SF9">
    <property type="entry name" value="BLR7738 PROTEIN"/>
    <property type="match status" value="1"/>
</dbReference>
<proteinExistence type="predicted"/>
<organism evidence="7 8">
    <name type="scientific">Neolewinella antarctica</name>
    <dbReference type="NCBI Taxonomy" id="442734"/>
    <lineage>
        <taxon>Bacteria</taxon>
        <taxon>Pseudomonadati</taxon>
        <taxon>Bacteroidota</taxon>
        <taxon>Saprospiria</taxon>
        <taxon>Saprospirales</taxon>
        <taxon>Lewinellaceae</taxon>
        <taxon>Neolewinella</taxon>
    </lineage>
</organism>